<sequence>MNTAIKVIHTLKAAGFEAYIVGGAVRDLLLGKTPHDVDVASSALPQQVKVLFDRTVDTGIDHGTVLVLLDGEGIEVTTFRTESSYSDNRRPDSVEFVLSLEEDLRRRDFTINAMAMTEDLKIIDPFGGKEDLKNKVIRAVGDPDERFEEDALRMLRAIRFSGQLDFIIDMKTLLSIRRHARLIRFIAVERLKSEIDKIFVNPSMQKSMAYLKDSVLTRFLPVGGLFEVDWITYHTDGNPTYGWLYLLHQQKRQFTDIKDYRFSNEEKRLIEKSLELTALNTWDQWTFYKYTLKQLEMASRVTGKKKDLAAIKRQLPIQSRSELAVDGWDLIEWSGAKSGPWLKVWIEKIERLIVYGILKNDKELIKDWFEDEYHSHT</sequence>
<dbReference type="KEGG" id="phc:BBI08_05760"/>
<dbReference type="PDB" id="7OTL">
    <property type="method" value="X-ray"/>
    <property type="resolution" value="2.80 A"/>
    <property type="chains" value="A=1-377"/>
</dbReference>
<feature type="binding site" evidence="17">
    <location>
        <position position="112"/>
    </location>
    <ligand>
        <name>CTP</name>
        <dbReference type="ChEBI" id="CHEBI:37563"/>
    </ligand>
</feature>
<comment type="similarity">
    <text evidence="9">Belongs to the tRNA nucleotidyltransferase/poly(A) polymerase family.</text>
</comment>
<evidence type="ECO:0000259" key="11">
    <source>
        <dbReference type="Pfam" id="PF12627"/>
    </source>
</evidence>
<dbReference type="PANTHER" id="PTHR46173">
    <property type="entry name" value="CCA TRNA NUCLEOTIDYLTRANSFERASE 1, MITOCHONDRIAL"/>
    <property type="match status" value="1"/>
</dbReference>
<dbReference type="Pfam" id="PF12627">
    <property type="entry name" value="PolyA_pol_RNAbd"/>
    <property type="match status" value="1"/>
</dbReference>
<proteinExistence type="evidence at protein level"/>
<dbReference type="CDD" id="cd05398">
    <property type="entry name" value="NT_ClassII-CCAase"/>
    <property type="match status" value="1"/>
</dbReference>
<evidence type="ECO:0000256" key="4">
    <source>
        <dbReference type="ARBA" id="ARBA00022695"/>
    </source>
</evidence>
<feature type="binding site" evidence="17">
    <location>
        <position position="107"/>
    </location>
    <ligand>
        <name>CTP</name>
        <dbReference type="ChEBI" id="CHEBI:37563"/>
    </ligand>
</feature>
<feature type="domain" description="tRNA nucleotidyltransferase/poly(A) polymerase RNA and SrmB- binding" evidence="11">
    <location>
        <begin position="165"/>
        <end position="220"/>
    </location>
</feature>
<evidence type="ECO:0000256" key="7">
    <source>
        <dbReference type="ARBA" id="ARBA00022842"/>
    </source>
</evidence>
<feature type="domain" description="CCA-adding enzyme C-terminal" evidence="12">
    <location>
        <begin position="254"/>
        <end position="368"/>
    </location>
</feature>
<dbReference type="GO" id="GO:0016779">
    <property type="term" value="F:nucleotidyltransferase activity"/>
    <property type="evidence" value="ECO:0007669"/>
    <property type="project" value="UniProtKB-KW"/>
</dbReference>
<feature type="binding site" evidence="17">
    <location>
        <position position="156"/>
    </location>
    <ligand>
        <name>CTP</name>
        <dbReference type="ChEBI" id="CHEBI:37563"/>
    </ligand>
</feature>
<dbReference type="GO" id="GO:0046872">
    <property type="term" value="F:metal ion binding"/>
    <property type="evidence" value="ECO:0007669"/>
    <property type="project" value="UniProtKB-KW"/>
</dbReference>
<dbReference type="PDB" id="7OQX">
    <property type="method" value="X-ray"/>
    <property type="resolution" value="2.20 A"/>
    <property type="chains" value="A=1-377"/>
</dbReference>
<dbReference type="PDBsum" id="6IBP"/>
<comment type="cofactor">
    <cofactor evidence="1">
        <name>Mg(2+)</name>
        <dbReference type="ChEBI" id="CHEBI:18420"/>
    </cofactor>
</comment>
<feature type="binding site" evidence="17">
    <location>
        <position position="108"/>
    </location>
    <ligand>
        <name>CTP</name>
        <dbReference type="ChEBI" id="CHEBI:37563"/>
    </ligand>
</feature>
<evidence type="ECO:0000313" key="13">
    <source>
        <dbReference type="EMBL" id="ANU13373.1"/>
    </source>
</evidence>
<feature type="domain" description="Poly A polymerase head" evidence="10">
    <location>
        <begin position="18"/>
        <end position="138"/>
    </location>
</feature>
<dbReference type="AlphaFoldDB" id="A0A1C7DQ98"/>
<dbReference type="STRING" id="1215089.BBI08_05760"/>
<dbReference type="InterPro" id="IPR002646">
    <property type="entry name" value="PolA_pol_head_dom"/>
</dbReference>
<organism evidence="13 14">
    <name type="scientific">Planococcus halocryophilus</name>
    <dbReference type="NCBI Taxonomy" id="1215089"/>
    <lineage>
        <taxon>Bacteria</taxon>
        <taxon>Bacillati</taxon>
        <taxon>Bacillota</taxon>
        <taxon>Bacilli</taxon>
        <taxon>Bacillales</taxon>
        <taxon>Caryophanaceae</taxon>
        <taxon>Planococcus</taxon>
    </lineage>
</organism>
<dbReference type="GO" id="GO:0000166">
    <property type="term" value="F:nucleotide binding"/>
    <property type="evidence" value="ECO:0007669"/>
    <property type="project" value="UniProtKB-KW"/>
</dbReference>
<feature type="binding site" evidence="17">
    <location>
        <position position="150"/>
    </location>
    <ligand>
        <name>CTP</name>
        <dbReference type="ChEBI" id="CHEBI:37563"/>
    </ligand>
</feature>
<evidence type="ECO:0000256" key="5">
    <source>
        <dbReference type="ARBA" id="ARBA00022723"/>
    </source>
</evidence>
<reference evidence="14" key="2">
    <citation type="submission" date="2016-10" db="EMBL/GenBank/DDBJ databases">
        <authorList>
            <person name="See-Too W.S."/>
        </authorList>
    </citation>
    <scope>NUCLEOTIDE SEQUENCE [LARGE SCALE GENOMIC DNA]</scope>
    <source>
        <strain evidence="14">DSM 24743</strain>
    </source>
</reference>
<feature type="binding site" evidence="17">
    <location>
        <position position="159"/>
    </location>
    <ligand>
        <name>CTP</name>
        <dbReference type="ChEBI" id="CHEBI:37563"/>
    </ligand>
</feature>
<evidence type="ECO:0000259" key="12">
    <source>
        <dbReference type="Pfam" id="PF13735"/>
    </source>
</evidence>
<dbReference type="PDBsum" id="6QXN"/>
<dbReference type="SMR" id="A0A1C7DQ98"/>
<dbReference type="OrthoDB" id="9805698at2"/>
<dbReference type="SUPFAM" id="SSF81301">
    <property type="entry name" value="Nucleotidyltransferase"/>
    <property type="match status" value="1"/>
</dbReference>
<evidence type="ECO:0000256" key="2">
    <source>
        <dbReference type="ARBA" id="ARBA00022679"/>
    </source>
</evidence>
<evidence type="ECO:0007829" key="17">
    <source>
        <dbReference type="PDB" id="6QXN"/>
    </source>
</evidence>
<evidence type="ECO:0007829" key="19">
    <source>
        <dbReference type="PDB" id="6TVZ"/>
    </source>
</evidence>
<accession>A0A1C7DQ98</accession>
<dbReference type="Pfam" id="PF13735">
    <property type="entry name" value="tRNA_NucTran2_2"/>
    <property type="match status" value="1"/>
</dbReference>
<name>A0A1C7DQ98_9BACL</name>
<dbReference type="PDBsum" id="6QY6"/>
<keyword evidence="8 9" id="KW-0694">RNA-binding</keyword>
<evidence type="ECO:0000256" key="8">
    <source>
        <dbReference type="ARBA" id="ARBA00022884"/>
    </source>
</evidence>
<reference evidence="14" key="1">
    <citation type="submission" date="2016-07" db="EMBL/GenBank/DDBJ databases">
        <authorList>
            <person name="See-Too W.S."/>
        </authorList>
    </citation>
    <scope>NUCLEOTIDE SEQUENCE [LARGE SCALE GENOMIC DNA]</scope>
    <source>
        <strain evidence="14">DSM 24743</strain>
    </source>
</reference>
<dbReference type="RefSeq" id="WP_008497774.1">
    <property type="nucleotide sequence ID" value="NZ_CP016537.2"/>
</dbReference>
<evidence type="ECO:0000313" key="14">
    <source>
        <dbReference type="Proteomes" id="UP000092687"/>
    </source>
</evidence>
<keyword evidence="14" id="KW-1185">Reference proteome</keyword>
<dbReference type="PDB" id="6QY6">
    <property type="method" value="X-ray"/>
    <property type="resolution" value="1.80 A"/>
    <property type="chains" value="A=1-377"/>
</dbReference>
<dbReference type="GO" id="GO:0000049">
    <property type="term" value="F:tRNA binding"/>
    <property type="evidence" value="ECO:0007669"/>
    <property type="project" value="TreeGrafter"/>
</dbReference>
<evidence type="ECO:0000259" key="10">
    <source>
        <dbReference type="Pfam" id="PF01743"/>
    </source>
</evidence>
<feature type="binding site" evidence="17">
    <location>
        <position position="153"/>
    </location>
    <ligand>
        <name>CTP</name>
        <dbReference type="ChEBI" id="CHEBI:37563"/>
    </ligand>
</feature>
<evidence type="ECO:0007829" key="16">
    <source>
        <dbReference type="PDB" id="6Q52"/>
    </source>
</evidence>
<reference evidence="19" key="4">
    <citation type="journal article" date="2020" name="Crystals">
        <title>Monitoring the Production of High Diffraction-Quality Crystals of Two Enzymes in Real Time Using In Situ Dynamic Light Scattering.</title>
        <authorList>
            <person name="de Wijn R."/>
            <person name="Rollet K."/>
            <person name="Engilberge S."/>
            <person name="McEwen A.G."/>
            <person name="Hennig O."/>
            <person name="Betat H."/>
            <person name="Moerl M."/>
            <person name="Riobe F."/>
            <person name="Maury O."/>
            <person name="Girard E."/>
            <person name="Benas P."/>
            <person name="Lorber B."/>
            <person name="Sauter C."/>
        </authorList>
    </citation>
    <scope>X-RAY CRYSTALLOGRAPHY (2.28 ANGSTROMS)</scope>
</reference>
<evidence type="ECO:0000256" key="3">
    <source>
        <dbReference type="ARBA" id="ARBA00022694"/>
    </source>
</evidence>
<dbReference type="Gene3D" id="3.30.460.10">
    <property type="entry name" value="Beta Polymerase, domain 2"/>
    <property type="match status" value="1"/>
</dbReference>
<dbReference type="BRENDA" id="2.7.7.72">
    <property type="organism ID" value="17903"/>
</dbReference>
<dbReference type="Gene3D" id="1.10.3090.10">
    <property type="entry name" value="cca-adding enzyme, domain 2"/>
    <property type="match status" value="1"/>
</dbReference>
<keyword evidence="4" id="KW-0548">Nucleotidyltransferase</keyword>
<dbReference type="Gene3D" id="1.10.246.80">
    <property type="match status" value="1"/>
</dbReference>
<dbReference type="InterPro" id="IPR050264">
    <property type="entry name" value="Bact_CCA-adding_enz_type3_sf"/>
</dbReference>
<evidence type="ECO:0000256" key="1">
    <source>
        <dbReference type="ARBA" id="ARBA00001946"/>
    </source>
</evidence>
<dbReference type="GO" id="GO:0008033">
    <property type="term" value="P:tRNA processing"/>
    <property type="evidence" value="ECO:0007669"/>
    <property type="project" value="UniProtKB-KW"/>
</dbReference>
<evidence type="ECO:0000256" key="6">
    <source>
        <dbReference type="ARBA" id="ARBA00022741"/>
    </source>
</evidence>
<dbReference type="InterPro" id="IPR043519">
    <property type="entry name" value="NT_sf"/>
</dbReference>
<feature type="binding site" evidence="17">
    <location>
        <position position="163"/>
    </location>
    <ligand>
        <name>CTP</name>
        <dbReference type="ChEBI" id="CHEBI:37563"/>
    </ligand>
</feature>
<dbReference type="PDB" id="6TVZ">
    <property type="method" value="X-ray"/>
    <property type="resolution" value="2.28 A"/>
    <property type="chains" value="A=1-377"/>
</dbReference>
<feature type="binding site" evidence="17">
    <location>
        <position position="26"/>
    </location>
    <ligand>
        <name>CTP</name>
        <dbReference type="ChEBI" id="CHEBI:37563"/>
    </ligand>
</feature>
<dbReference type="SUPFAM" id="SSF81891">
    <property type="entry name" value="Poly A polymerase C-terminal region-like"/>
    <property type="match status" value="1"/>
</dbReference>
<dbReference type="PDB" id="7OTR">
    <property type="method" value="X-ray"/>
    <property type="resolution" value="2.25 A"/>
    <property type="chains" value="A=1-377"/>
</dbReference>
<keyword evidence="5" id="KW-0479">Metal-binding</keyword>
<evidence type="ECO:0007829" key="18">
    <source>
        <dbReference type="PDB" id="6QY6"/>
    </source>
</evidence>
<dbReference type="PDB" id="6QXN">
    <property type="method" value="X-ray"/>
    <property type="resolution" value="1.85 A"/>
    <property type="chains" value="A=1-377"/>
</dbReference>
<dbReference type="Pfam" id="PF01743">
    <property type="entry name" value="PolyA_pol"/>
    <property type="match status" value="1"/>
</dbReference>
<keyword evidence="3" id="KW-0819">tRNA processing</keyword>
<dbReference type="InterPro" id="IPR032810">
    <property type="entry name" value="CCA-adding_enz_C"/>
</dbReference>
<keyword evidence="7" id="KW-0460">Magnesium</keyword>
<gene>
    <name evidence="13" type="ORF">BBI08_05760</name>
</gene>
<dbReference type="PANTHER" id="PTHR46173:SF1">
    <property type="entry name" value="CCA TRNA NUCLEOTIDYLTRANSFERASE 1, MITOCHONDRIAL"/>
    <property type="match status" value="1"/>
</dbReference>
<reference evidence="15 16" key="3">
    <citation type="journal article" date="2019" name="IUCrJ">
        <title>A simple and versatile microfluidic device for efficient biomacromolecule crystallization and structural analysis by serial crystallography.</title>
        <authorList>
            <person name="de Wijn R."/>
            <person name="Hennig O."/>
            <person name="Roche J."/>
            <person name="Engilberge S."/>
            <person name="Rollet K."/>
            <person name="Fernandez-Millan P."/>
            <person name="Brillet K."/>
            <person name="Betat H."/>
            <person name="Morl M."/>
            <person name="Roussel A."/>
            <person name="Girard E."/>
            <person name="Mueller-Dieckmann C."/>
            <person name="Fox G.C."/>
            <person name="Olieric V."/>
            <person name="Gavira J.A."/>
            <person name="Lorber B."/>
            <person name="Sauter C."/>
        </authorList>
    </citation>
    <scope>X-RAY CRYSTALLOGRAPHY (2.30 ANGSTROMS)</scope>
</reference>
<evidence type="ECO:0000256" key="9">
    <source>
        <dbReference type="RuleBase" id="RU003953"/>
    </source>
</evidence>
<dbReference type="PDBsum" id="6Q52"/>
<dbReference type="PDB" id="6IBP">
    <property type="method" value="X-ray"/>
    <property type="resolution" value="2.54 A"/>
    <property type="chains" value="A=1-377"/>
</dbReference>
<dbReference type="NCBIfam" id="NF009814">
    <property type="entry name" value="PRK13299.1"/>
    <property type="match status" value="1"/>
</dbReference>
<dbReference type="InterPro" id="IPR032828">
    <property type="entry name" value="PolyA_RNA-bd"/>
</dbReference>
<keyword evidence="2 9" id="KW-0808">Transferase</keyword>
<dbReference type="PDB" id="6Q52">
    <property type="method" value="X-ray"/>
    <property type="resolution" value="2.30 A"/>
    <property type="chains" value="A=1-377"/>
</dbReference>
<keyword evidence="15 16" id="KW-0002">3D-structure</keyword>
<dbReference type="Proteomes" id="UP000092687">
    <property type="component" value="Chromosome"/>
</dbReference>
<reference evidence="17 18" key="5">
    <citation type="journal article" date="2021" name="Comput. Struct. Biotechnol. J.">
        <title>CCA-addition in the cold: Structural characterization of the psychrophilic CCA-adding enzyme from the permafrost bacterium &lt;i&gt;Planococcus halocryophilus&lt;/i&gt;.</title>
        <authorList>
            <person name="de Wijn R."/>
            <person name="Rollet K."/>
            <person name="Ernst F.G.M."/>
            <person name="Wellner K."/>
            <person name="Betat H."/>
            <person name="Morl M."/>
            <person name="Sauter C."/>
        </authorList>
    </citation>
    <scope>X-RAY CRYSTALLOGRAPHY (1.80 ANGSTROMS) IN COMPLEX WITH CTP</scope>
</reference>
<protein>
    <submittedName>
        <fullName evidence="13">CCA-adding protein</fullName>
    </submittedName>
</protein>
<dbReference type="EMBL" id="CP016537">
    <property type="protein sequence ID" value="ANU13373.1"/>
    <property type="molecule type" value="Genomic_DNA"/>
</dbReference>
<keyword evidence="6 17" id="KW-0547">Nucleotide-binding</keyword>
<evidence type="ECO:0007829" key="15">
    <source>
        <dbReference type="PDB" id="6IBP"/>
    </source>
</evidence>